<evidence type="ECO:0000313" key="1">
    <source>
        <dbReference type="EMBL" id="GAA4668508.1"/>
    </source>
</evidence>
<dbReference type="InterPro" id="IPR036388">
    <property type="entry name" value="WH-like_DNA-bd_sf"/>
</dbReference>
<sequence length="99" mass="10657">MGIISALARRRGRATTSPAEHPISVEVIIEAARLVVSTRFATARLLEQRLGVTAHEAAALLARLEHCEVVAPFDGSATRRVLTTSQQLPGVIAEFRSRG</sequence>
<evidence type="ECO:0008006" key="3">
    <source>
        <dbReference type="Google" id="ProtNLM"/>
    </source>
</evidence>
<dbReference type="EMBL" id="BAABLM010000001">
    <property type="protein sequence ID" value="GAA4668508.1"/>
    <property type="molecule type" value="Genomic_DNA"/>
</dbReference>
<organism evidence="1 2">
    <name type="scientific">Frondihabitans cladoniiphilus</name>
    <dbReference type="NCBI Taxonomy" id="715785"/>
    <lineage>
        <taxon>Bacteria</taxon>
        <taxon>Bacillati</taxon>
        <taxon>Actinomycetota</taxon>
        <taxon>Actinomycetes</taxon>
        <taxon>Micrococcales</taxon>
        <taxon>Microbacteriaceae</taxon>
        <taxon>Frondihabitans</taxon>
    </lineage>
</organism>
<protein>
    <recommendedName>
        <fullName evidence="3">FtsK-like protein</fullName>
    </recommendedName>
</protein>
<evidence type="ECO:0000313" key="2">
    <source>
        <dbReference type="Proteomes" id="UP001501295"/>
    </source>
</evidence>
<name>A0ABP8VR71_9MICO</name>
<reference evidence="2" key="1">
    <citation type="journal article" date="2019" name="Int. J. Syst. Evol. Microbiol.">
        <title>The Global Catalogue of Microorganisms (GCM) 10K type strain sequencing project: providing services to taxonomists for standard genome sequencing and annotation.</title>
        <authorList>
            <consortium name="The Broad Institute Genomics Platform"/>
            <consortium name="The Broad Institute Genome Sequencing Center for Infectious Disease"/>
            <person name="Wu L."/>
            <person name="Ma J."/>
        </authorList>
    </citation>
    <scope>NUCLEOTIDE SEQUENCE [LARGE SCALE GENOMIC DNA]</scope>
    <source>
        <strain evidence="2">JCM 18956</strain>
    </source>
</reference>
<dbReference type="RefSeq" id="WP_345373680.1">
    <property type="nucleotide sequence ID" value="NZ_BAABLM010000001.1"/>
</dbReference>
<accession>A0ABP8VR71</accession>
<gene>
    <name evidence="1" type="ORF">GCM10025780_09090</name>
</gene>
<dbReference type="InterPro" id="IPR036390">
    <property type="entry name" value="WH_DNA-bd_sf"/>
</dbReference>
<comment type="caution">
    <text evidence="1">The sequence shown here is derived from an EMBL/GenBank/DDBJ whole genome shotgun (WGS) entry which is preliminary data.</text>
</comment>
<proteinExistence type="predicted"/>
<dbReference type="Gene3D" id="1.10.10.10">
    <property type="entry name" value="Winged helix-like DNA-binding domain superfamily/Winged helix DNA-binding domain"/>
    <property type="match status" value="1"/>
</dbReference>
<dbReference type="SUPFAM" id="SSF46785">
    <property type="entry name" value="Winged helix' DNA-binding domain"/>
    <property type="match status" value="1"/>
</dbReference>
<dbReference type="Proteomes" id="UP001501295">
    <property type="component" value="Unassembled WGS sequence"/>
</dbReference>
<keyword evidence="2" id="KW-1185">Reference proteome</keyword>